<keyword evidence="7 9" id="KW-0275">Fatty acid biosynthesis</keyword>
<keyword evidence="11" id="KW-0436">Ligase</keyword>
<dbReference type="PRINTS" id="PR01071">
    <property type="entry name" value="ACOABIOTINCC"/>
</dbReference>
<evidence type="ECO:0000256" key="2">
    <source>
        <dbReference type="ARBA" id="ARBA00005194"/>
    </source>
</evidence>
<dbReference type="CDD" id="cd06850">
    <property type="entry name" value="biotinyl_domain"/>
    <property type="match status" value="1"/>
</dbReference>
<evidence type="ECO:0000256" key="4">
    <source>
        <dbReference type="ARBA" id="ARBA00022516"/>
    </source>
</evidence>
<proteinExistence type="predicted"/>
<comment type="pathway">
    <text evidence="2 9">Lipid metabolism; fatty acid biosynthesis.</text>
</comment>
<dbReference type="GO" id="GO:0009317">
    <property type="term" value="C:acetyl-CoA carboxylase complex"/>
    <property type="evidence" value="ECO:0007669"/>
    <property type="project" value="InterPro"/>
</dbReference>
<dbReference type="EMBL" id="JYNY01000516">
    <property type="protein sequence ID" value="KJJ83641.1"/>
    <property type="molecule type" value="Genomic_DNA"/>
</dbReference>
<reference evidence="11 12" key="1">
    <citation type="submission" date="2015-02" db="EMBL/GenBank/DDBJ databases">
        <title>Single-cell genomics of uncultivated deep-branching MTB reveals a conserved set of magnetosome genes.</title>
        <authorList>
            <person name="Kolinko S."/>
            <person name="Richter M."/>
            <person name="Glockner F.O."/>
            <person name="Brachmann A."/>
            <person name="Schuler D."/>
        </authorList>
    </citation>
    <scope>NUCLEOTIDE SEQUENCE [LARGE SCALE GENOMIC DNA]</scope>
    <source>
        <strain evidence="11">SKK-01</strain>
    </source>
</reference>
<dbReference type="PATRIC" id="fig|1609969.3.peg.2683"/>
<dbReference type="SUPFAM" id="SSF51230">
    <property type="entry name" value="Single hybrid motif"/>
    <property type="match status" value="1"/>
</dbReference>
<feature type="domain" description="Lipoyl-binding" evidence="10">
    <location>
        <begin position="82"/>
        <end position="158"/>
    </location>
</feature>
<evidence type="ECO:0000313" key="11">
    <source>
        <dbReference type="EMBL" id="KJJ83641.1"/>
    </source>
</evidence>
<comment type="function">
    <text evidence="1 9">This protein is a component of the acetyl coenzyme A carboxylase complex; first, biotin carboxylase catalyzes the carboxylation of the carrier protein and then the transcarboxylase transfers the carboxyl group to form malonyl-CoA.</text>
</comment>
<dbReference type="FunFam" id="2.40.50.100:FF:000003">
    <property type="entry name" value="Acetyl-CoA carboxylase biotin carboxyl carrier protein"/>
    <property type="match status" value="1"/>
</dbReference>
<dbReference type="GO" id="GO:0006633">
    <property type="term" value="P:fatty acid biosynthetic process"/>
    <property type="evidence" value="ECO:0007669"/>
    <property type="project" value="UniProtKB-UniPathway"/>
</dbReference>
<dbReference type="InterPro" id="IPR000089">
    <property type="entry name" value="Biotin_lipoyl"/>
</dbReference>
<dbReference type="NCBIfam" id="TIGR00531">
    <property type="entry name" value="BCCP"/>
    <property type="match status" value="1"/>
</dbReference>
<dbReference type="Proteomes" id="UP000033428">
    <property type="component" value="Unassembled WGS sequence"/>
</dbReference>
<keyword evidence="4 9" id="KW-0444">Lipid biosynthesis</keyword>
<dbReference type="GO" id="GO:0003989">
    <property type="term" value="F:acetyl-CoA carboxylase activity"/>
    <property type="evidence" value="ECO:0007669"/>
    <property type="project" value="InterPro"/>
</dbReference>
<dbReference type="InterPro" id="IPR001882">
    <property type="entry name" value="Biotin_BS"/>
</dbReference>
<evidence type="ECO:0000259" key="10">
    <source>
        <dbReference type="PROSITE" id="PS50968"/>
    </source>
</evidence>
<gene>
    <name evidence="11" type="ORF">OMAG_002500</name>
</gene>
<dbReference type="PROSITE" id="PS50968">
    <property type="entry name" value="BIOTINYL_LIPOYL"/>
    <property type="match status" value="1"/>
</dbReference>
<accession>A0A0F0CQ46</accession>
<evidence type="ECO:0000256" key="9">
    <source>
        <dbReference type="RuleBase" id="RU364072"/>
    </source>
</evidence>
<keyword evidence="12" id="KW-1185">Reference proteome</keyword>
<evidence type="ECO:0000256" key="8">
    <source>
        <dbReference type="ARBA" id="ARBA00023267"/>
    </source>
</evidence>
<comment type="caution">
    <text evidence="11">The sequence shown here is derived from an EMBL/GenBank/DDBJ whole genome shotgun (WGS) entry which is preliminary data.</text>
</comment>
<keyword evidence="5 9" id="KW-0276">Fatty acid metabolism</keyword>
<evidence type="ECO:0000256" key="6">
    <source>
        <dbReference type="ARBA" id="ARBA00023098"/>
    </source>
</evidence>
<evidence type="ECO:0000313" key="12">
    <source>
        <dbReference type="Proteomes" id="UP000033428"/>
    </source>
</evidence>
<evidence type="ECO:0000256" key="5">
    <source>
        <dbReference type="ARBA" id="ARBA00022832"/>
    </source>
</evidence>
<dbReference type="InterPro" id="IPR050709">
    <property type="entry name" value="Biotin_Carboxyl_Carrier/Decarb"/>
</dbReference>
<dbReference type="InterPro" id="IPR001249">
    <property type="entry name" value="AcCoA_biotinCC"/>
</dbReference>
<protein>
    <recommendedName>
        <fullName evidence="3 9">Biotin carboxyl carrier protein of acetyl-CoA carboxylase</fullName>
    </recommendedName>
</protein>
<dbReference type="PANTHER" id="PTHR45266:SF3">
    <property type="entry name" value="OXALOACETATE DECARBOXYLASE ALPHA CHAIN"/>
    <property type="match status" value="1"/>
</dbReference>
<dbReference type="Pfam" id="PF00364">
    <property type="entry name" value="Biotin_lipoyl"/>
    <property type="match status" value="1"/>
</dbReference>
<dbReference type="InterPro" id="IPR011053">
    <property type="entry name" value="Single_hybrid_motif"/>
</dbReference>
<dbReference type="Gene3D" id="2.40.50.100">
    <property type="match status" value="1"/>
</dbReference>
<dbReference type="PROSITE" id="PS00188">
    <property type="entry name" value="BIOTIN"/>
    <property type="match status" value="1"/>
</dbReference>
<evidence type="ECO:0000256" key="3">
    <source>
        <dbReference type="ARBA" id="ARBA00017562"/>
    </source>
</evidence>
<name>A0A0F0CQ46_9BACT</name>
<dbReference type="AlphaFoldDB" id="A0A0F0CQ46"/>
<evidence type="ECO:0000256" key="7">
    <source>
        <dbReference type="ARBA" id="ARBA00023160"/>
    </source>
</evidence>
<sequence>MFLKGESMNIKKIQELVELMTSNGLTEVEIEEEGMKIKISRKYQISAEQNMMPFIQQSHVQMTQANRESGQAEPAKKDMSHLKQITSPMVGTFYKSASPEASPYVKVGDIIHKGDVLCIVEAMKLMNEVKSEIDGKISEILIENAEPVEFGQTLFLVEPL</sequence>
<dbReference type="UniPathway" id="UPA00094"/>
<keyword evidence="6 9" id="KW-0443">Lipid metabolism</keyword>
<keyword evidence="8 9" id="KW-0092">Biotin</keyword>
<dbReference type="PANTHER" id="PTHR45266">
    <property type="entry name" value="OXALOACETATE DECARBOXYLASE ALPHA CHAIN"/>
    <property type="match status" value="1"/>
</dbReference>
<evidence type="ECO:0000256" key="1">
    <source>
        <dbReference type="ARBA" id="ARBA00003761"/>
    </source>
</evidence>
<organism evidence="11 12">
    <name type="scientific">Candidatus Omnitrophus magneticus</name>
    <dbReference type="NCBI Taxonomy" id="1609969"/>
    <lineage>
        <taxon>Bacteria</taxon>
        <taxon>Pseudomonadati</taxon>
        <taxon>Candidatus Omnitrophota</taxon>
        <taxon>Candidatus Omnitrophus</taxon>
    </lineage>
</organism>